<dbReference type="eggNOG" id="KOG0446">
    <property type="taxonomic scope" value="Eukaryota"/>
</dbReference>
<dbReference type="SUPFAM" id="SSF52540">
    <property type="entry name" value="P-loop containing nucleoside triphosphate hydrolases"/>
    <property type="match status" value="1"/>
</dbReference>
<dbReference type="Gene3D" id="1.20.120.1240">
    <property type="entry name" value="Dynamin, middle domain"/>
    <property type="match status" value="1"/>
</dbReference>
<evidence type="ECO:0000313" key="8">
    <source>
        <dbReference type="Proteomes" id="UP000009183"/>
    </source>
</evidence>
<dbReference type="GO" id="GO:0005737">
    <property type="term" value="C:cytoplasm"/>
    <property type="evidence" value="ECO:0000318"/>
    <property type="project" value="GO_Central"/>
</dbReference>
<gene>
    <name evidence="7" type="ordered locus">VIT_04s0008g07010</name>
</gene>
<dbReference type="SMART" id="SM00053">
    <property type="entry name" value="DYNc"/>
    <property type="match status" value="1"/>
</dbReference>
<protein>
    <recommendedName>
        <fullName evidence="9">Dynamin-related protein 3A</fullName>
    </recommendedName>
</protein>
<dbReference type="Pfam" id="PF01031">
    <property type="entry name" value="Dynamin_M"/>
    <property type="match status" value="1"/>
</dbReference>
<dbReference type="Proteomes" id="UP000009183">
    <property type="component" value="Chromosome 4"/>
</dbReference>
<dbReference type="GO" id="GO:0016020">
    <property type="term" value="C:membrane"/>
    <property type="evidence" value="ECO:0000318"/>
    <property type="project" value="GO_Central"/>
</dbReference>
<evidence type="ECO:0000256" key="2">
    <source>
        <dbReference type="ARBA" id="ARBA00023134"/>
    </source>
</evidence>
<evidence type="ECO:0000256" key="3">
    <source>
        <dbReference type="ARBA" id="ARBA00023175"/>
    </source>
</evidence>
<dbReference type="InterPro" id="IPR045063">
    <property type="entry name" value="Dynamin_N"/>
</dbReference>
<keyword evidence="1" id="KW-0547">Nucleotide-binding</keyword>
<keyword evidence="3" id="KW-0505">Motor protein</keyword>
<accession>F6H3K1</accession>
<dbReference type="PROSITE" id="PS51388">
    <property type="entry name" value="GED"/>
    <property type="match status" value="1"/>
</dbReference>
<dbReference type="SMART" id="SM00302">
    <property type="entry name" value="GED"/>
    <property type="match status" value="1"/>
</dbReference>
<dbReference type="AlphaFoldDB" id="F6H3K1"/>
<dbReference type="InParanoid" id="F6H3K1"/>
<proteinExistence type="predicted"/>
<dbReference type="CDD" id="cd08771">
    <property type="entry name" value="DLP_1"/>
    <property type="match status" value="1"/>
</dbReference>
<dbReference type="InterPro" id="IPR022812">
    <property type="entry name" value="Dynamin"/>
</dbReference>
<sequence length="648" mass="73254">MLMLQNRPPRGDSDDAREWGEFRHLPGKRFYDFSKIRQEIQDETERGAGFNKGVSEKQIRLMISSPNVLNMTLIDLPGITKVPVGDQPTDIEARVKKMIMSHIKQENCIILAVTPANSDLANSDALQMARDADPAGTRTIGVITKLDIMDRGTNACNFLLGNIVPLSLGYVGVVNRSQEDLNQNRSISEALAYEDQFFHDHPVYHGLSDCCGVPQLAKKLNQILEHHIRMVLPSLKDELNCHMIAVVKELQTSGEVVESKVEQGAVLLSILKKYCEAFSALVDGKSQEMSTRELSGGARIHYIFQSIFVKSLEEVDPCEALTDEDIRMAIQNANGPRNALFVPEVPFQILVRRQIHRLLDPSLQCLRYVHAELLKMSHACEAPEVQRFPVLRRKLEDVMGKFLRDGIKPAERMIGNMIEMEKGYINSSHPNFIGGSKAVELAVQQLRSSQVYSTIYSQTVACNFTGNAYSRTWGISSIIGKWASPNDRSANTALGETFHDMELLPSMIQLRDPPPILKPLETQTEREAVEVIVTKLLLRSYYDIVRKNVQDFVPKAIMHFLVNHTKRDLLNAFVQKLYRENLFKEMLREQDDVILKRKRSQEMFCVLQQAIQAIDEVDSEMSSPNSNSSFSADTTMRLPRTPSHHSHV</sequence>
<keyword evidence="2" id="KW-0342">GTP-binding</keyword>
<dbReference type="GO" id="GO:0003924">
    <property type="term" value="F:GTPase activity"/>
    <property type="evidence" value="ECO:0000318"/>
    <property type="project" value="GO_Central"/>
</dbReference>
<evidence type="ECO:0000313" key="7">
    <source>
        <dbReference type="EMBL" id="CCB46887.1"/>
    </source>
</evidence>
<feature type="compositionally biased region" description="Low complexity" evidence="4">
    <location>
        <begin position="620"/>
        <end position="631"/>
    </location>
</feature>
<evidence type="ECO:0000259" key="5">
    <source>
        <dbReference type="PROSITE" id="PS51388"/>
    </source>
</evidence>
<dbReference type="GO" id="GO:0005874">
    <property type="term" value="C:microtubule"/>
    <property type="evidence" value="ECO:0000318"/>
    <property type="project" value="GO_Central"/>
</dbReference>
<feature type="region of interest" description="Disordered" evidence="4">
    <location>
        <begin position="617"/>
        <end position="648"/>
    </location>
</feature>
<dbReference type="Gene3D" id="3.40.50.300">
    <property type="entry name" value="P-loop containing nucleotide triphosphate hydrolases"/>
    <property type="match status" value="1"/>
</dbReference>
<feature type="domain" description="Dynamin-type G" evidence="6">
    <location>
        <begin position="1"/>
        <end position="233"/>
    </location>
</feature>
<dbReference type="GO" id="GO:0005525">
    <property type="term" value="F:GTP binding"/>
    <property type="evidence" value="ECO:0007669"/>
    <property type="project" value="InterPro"/>
</dbReference>
<dbReference type="InterPro" id="IPR027417">
    <property type="entry name" value="P-loop_NTPase"/>
</dbReference>
<organism evidence="7 8">
    <name type="scientific">Vitis vinifera</name>
    <name type="common">Grape</name>
    <dbReference type="NCBI Taxonomy" id="29760"/>
    <lineage>
        <taxon>Eukaryota</taxon>
        <taxon>Viridiplantae</taxon>
        <taxon>Streptophyta</taxon>
        <taxon>Embryophyta</taxon>
        <taxon>Tracheophyta</taxon>
        <taxon>Spermatophyta</taxon>
        <taxon>Magnoliopsida</taxon>
        <taxon>eudicotyledons</taxon>
        <taxon>Gunneridae</taxon>
        <taxon>Pentapetalae</taxon>
        <taxon>rosids</taxon>
        <taxon>Vitales</taxon>
        <taxon>Vitaceae</taxon>
        <taxon>Viteae</taxon>
        <taxon>Vitis</taxon>
    </lineage>
</organism>
<name>F6H3K1_VITVI</name>
<evidence type="ECO:0000256" key="4">
    <source>
        <dbReference type="SAM" id="MobiDB-lite"/>
    </source>
</evidence>
<dbReference type="PANTHER" id="PTHR11566">
    <property type="entry name" value="DYNAMIN"/>
    <property type="match status" value="1"/>
</dbReference>
<feature type="domain" description="GED" evidence="5">
    <location>
        <begin position="531"/>
        <end position="622"/>
    </location>
</feature>
<reference evidence="8" key="1">
    <citation type="journal article" date="2007" name="Nature">
        <title>The grapevine genome sequence suggests ancestral hexaploidization in major angiosperm phyla.</title>
        <authorList>
            <consortium name="The French-Italian Public Consortium for Grapevine Genome Characterization."/>
            <person name="Jaillon O."/>
            <person name="Aury J.-M."/>
            <person name="Noel B."/>
            <person name="Policriti A."/>
            <person name="Clepet C."/>
            <person name="Casagrande A."/>
            <person name="Choisne N."/>
            <person name="Aubourg S."/>
            <person name="Vitulo N."/>
            <person name="Jubin C."/>
            <person name="Vezzi A."/>
            <person name="Legeai F."/>
            <person name="Hugueney P."/>
            <person name="Dasilva C."/>
            <person name="Horner D."/>
            <person name="Mica E."/>
            <person name="Jublot D."/>
            <person name="Poulain J."/>
            <person name="Bruyere C."/>
            <person name="Billault A."/>
            <person name="Segurens B."/>
            <person name="Gouyvenoux M."/>
            <person name="Ugarte E."/>
            <person name="Cattonaro F."/>
            <person name="Anthouard V."/>
            <person name="Vico V."/>
            <person name="Del Fabbro C."/>
            <person name="Alaux M."/>
            <person name="Di Gaspero G."/>
            <person name="Dumas V."/>
            <person name="Felice N."/>
            <person name="Paillard S."/>
            <person name="Juman I."/>
            <person name="Moroldo M."/>
            <person name="Scalabrin S."/>
            <person name="Canaguier A."/>
            <person name="Le Clainche I."/>
            <person name="Malacrida G."/>
            <person name="Durand E."/>
            <person name="Pesole G."/>
            <person name="Laucou V."/>
            <person name="Chatelet P."/>
            <person name="Merdinoglu D."/>
            <person name="Delledonne M."/>
            <person name="Pezzotti M."/>
            <person name="Lecharny A."/>
            <person name="Scarpelli C."/>
            <person name="Artiguenave F."/>
            <person name="Pe M.E."/>
            <person name="Valle G."/>
            <person name="Morgante M."/>
            <person name="Caboche M."/>
            <person name="Adam-Blondon A.-F."/>
            <person name="Weissenbach J."/>
            <person name="Quetier F."/>
            <person name="Wincker P."/>
        </authorList>
    </citation>
    <scope>NUCLEOTIDE SEQUENCE [LARGE SCALE GENOMIC DNA]</scope>
    <source>
        <strain evidence="8">cv. Pinot noir / PN40024</strain>
    </source>
</reference>
<evidence type="ECO:0000259" key="6">
    <source>
        <dbReference type="PROSITE" id="PS51718"/>
    </source>
</evidence>
<dbReference type="EMBL" id="FN595231">
    <property type="protein sequence ID" value="CCB46887.1"/>
    <property type="molecule type" value="Genomic_DNA"/>
</dbReference>
<dbReference type="ExpressionAtlas" id="F6H3K1">
    <property type="expression patterns" value="baseline and differential"/>
</dbReference>
<dbReference type="GO" id="GO:0008017">
    <property type="term" value="F:microtubule binding"/>
    <property type="evidence" value="ECO:0000318"/>
    <property type="project" value="GO_Central"/>
</dbReference>
<dbReference type="STRING" id="29760.F6H3K1"/>
<keyword evidence="8" id="KW-1185">Reference proteome</keyword>
<dbReference type="PRINTS" id="PR00195">
    <property type="entry name" value="DYNAMIN"/>
</dbReference>
<dbReference type="SMR" id="F6H3K1"/>
<dbReference type="InterPro" id="IPR003130">
    <property type="entry name" value="GED"/>
</dbReference>
<dbReference type="Pfam" id="PF00350">
    <property type="entry name" value="Dynamin_N"/>
    <property type="match status" value="1"/>
</dbReference>
<evidence type="ECO:0000256" key="1">
    <source>
        <dbReference type="ARBA" id="ARBA00022741"/>
    </source>
</evidence>
<dbReference type="InterPro" id="IPR030381">
    <property type="entry name" value="G_DYNAMIN_dom"/>
</dbReference>
<dbReference type="HOGENOM" id="CLU_008964_5_0_1"/>
<dbReference type="InterPro" id="IPR000375">
    <property type="entry name" value="Dynamin_stalk"/>
</dbReference>
<evidence type="ECO:0008006" key="9">
    <source>
        <dbReference type="Google" id="ProtNLM"/>
    </source>
</evidence>
<dbReference type="InterPro" id="IPR020850">
    <property type="entry name" value="GED_dom"/>
</dbReference>
<dbReference type="PROSITE" id="PS51718">
    <property type="entry name" value="G_DYNAMIN_2"/>
    <property type="match status" value="1"/>
</dbReference>
<dbReference type="PaxDb" id="29760-VIT_04s0008g07010.t01"/>
<dbReference type="InterPro" id="IPR001401">
    <property type="entry name" value="Dynamin_GTPase"/>
</dbReference>
<dbReference type="PANTHER" id="PTHR11566:SF84">
    <property type="entry name" value="DYNAMIN-RELATED PROTEIN 3A-LIKE"/>
    <property type="match status" value="1"/>
</dbReference>
<dbReference type="Pfam" id="PF02212">
    <property type="entry name" value="GED"/>
    <property type="match status" value="1"/>
</dbReference>